<comment type="caution">
    <text evidence="1">The sequence shown here is derived from an EMBL/GenBank/DDBJ whole genome shotgun (WGS) entry which is preliminary data.</text>
</comment>
<reference evidence="1" key="1">
    <citation type="submission" date="2024-01" db="EMBL/GenBank/DDBJ databases">
        <title>The diversity of rhizobia nodulating Mimosa spp. in eleven states of Brazil covering several biomes is determined by host plant, location, and edaphic factors.</title>
        <authorList>
            <person name="Rouws L."/>
            <person name="Barauna A."/>
            <person name="Beukes C."/>
            <person name="De Faria S.M."/>
            <person name="Gross E."/>
            <person name="Dos Reis Junior F.B."/>
            <person name="Simon M."/>
            <person name="Maluk M."/>
            <person name="Odee D.W."/>
            <person name="Kenicer G."/>
            <person name="Young J.P.W."/>
            <person name="Reis V.M."/>
            <person name="Zilli J."/>
            <person name="James E.K."/>
        </authorList>
    </citation>
    <scope>NUCLEOTIDE SEQUENCE</scope>
    <source>
        <strain evidence="1">JPY452</strain>
    </source>
</reference>
<keyword evidence="2" id="KW-1185">Reference proteome</keyword>
<organism evidence="1 2">
    <name type="scientific">Paraburkholderia unamae</name>
    <dbReference type="NCBI Taxonomy" id="219649"/>
    <lineage>
        <taxon>Bacteria</taxon>
        <taxon>Pseudomonadati</taxon>
        <taxon>Pseudomonadota</taxon>
        <taxon>Betaproteobacteria</taxon>
        <taxon>Burkholderiales</taxon>
        <taxon>Burkholderiaceae</taxon>
        <taxon>Paraburkholderia</taxon>
    </lineage>
</organism>
<gene>
    <name evidence="1" type="ORF">VSR83_24400</name>
</gene>
<protein>
    <submittedName>
        <fullName evidence="1">TetR family transcriptional regulator</fullName>
    </submittedName>
</protein>
<evidence type="ECO:0000313" key="1">
    <source>
        <dbReference type="EMBL" id="MEM5403180.1"/>
    </source>
</evidence>
<dbReference type="EMBL" id="JAYMRU010000019">
    <property type="protein sequence ID" value="MEM5403180.1"/>
    <property type="molecule type" value="Genomic_DNA"/>
</dbReference>
<sequence length="216" mass="24237">MKHERLTHAQRKQQTRERIFDAARAVFLEKGVAATSVEDIAGAAGYTRGAFYSNFRGKRDVLAELLQRDAVLARENLQAVIELGGTPKEMLARVIACYGNGKFDSDCFPLWLEAQLLARQDDLFGARLDVLRHETLFHISNRLRTFVHDADRLWSGGADALAVALMSLSDGLQFVRMCNTQTVKGQAIPSLLAELASYVSWKRREDVCRRPSAIDR</sequence>
<dbReference type="Proteomes" id="UP001392318">
    <property type="component" value="Unassembled WGS sequence"/>
</dbReference>
<evidence type="ECO:0000313" key="2">
    <source>
        <dbReference type="Proteomes" id="UP001392318"/>
    </source>
</evidence>
<accession>A0ACC6RN83</accession>
<name>A0ACC6RN83_9BURK</name>
<proteinExistence type="predicted"/>